<feature type="transmembrane region" description="Helical" evidence="13">
    <location>
        <begin position="78"/>
        <end position="100"/>
    </location>
</feature>
<keyword evidence="12 13" id="KW-0472">Membrane</keyword>
<organism evidence="16 17">
    <name type="scientific">Parvibaculum sedimenti</name>
    <dbReference type="NCBI Taxonomy" id="2608632"/>
    <lineage>
        <taxon>Bacteria</taxon>
        <taxon>Pseudomonadati</taxon>
        <taxon>Pseudomonadota</taxon>
        <taxon>Alphaproteobacteria</taxon>
        <taxon>Hyphomicrobiales</taxon>
        <taxon>Parvibaculaceae</taxon>
        <taxon>Parvibaculum</taxon>
    </lineage>
</organism>
<evidence type="ECO:0000256" key="11">
    <source>
        <dbReference type="ARBA" id="ARBA00023065"/>
    </source>
</evidence>
<feature type="transmembrane region" description="Helical" evidence="13">
    <location>
        <begin position="409"/>
        <end position="426"/>
    </location>
</feature>
<keyword evidence="3 13" id="KW-0813">Transport</keyword>
<comment type="similarity">
    <text evidence="2 13">Belongs to the HAK/KUP transporter (TC 2.A.72) family.</text>
</comment>
<dbReference type="GO" id="GO:0015293">
    <property type="term" value="F:symporter activity"/>
    <property type="evidence" value="ECO:0007669"/>
    <property type="project" value="UniProtKB-UniRule"/>
</dbReference>
<keyword evidence="17" id="KW-1185">Reference proteome</keyword>
<dbReference type="GO" id="GO:0005886">
    <property type="term" value="C:plasma membrane"/>
    <property type="evidence" value="ECO:0007669"/>
    <property type="project" value="UniProtKB-SubCell"/>
</dbReference>
<evidence type="ECO:0000256" key="3">
    <source>
        <dbReference type="ARBA" id="ARBA00022448"/>
    </source>
</evidence>
<dbReference type="Pfam" id="PF02705">
    <property type="entry name" value="K_trans"/>
    <property type="match status" value="1"/>
</dbReference>
<sequence>MGVVFGDIGTSPLYTIRQCFDPAVGLKVTPETVLGVLSLVFWAITLVVMVKYVIFILRADNKGEGGVLALTALALKQAVPGSWLASAMIGGGMLGAAFFYGDGILTPAISVLGAVEGLEVISPIFNGMTVPIAAVLLVGLFLAQSNGTAKVGALFGPVMGVWFAVLAALGVYGLFRHPGVLAALDPRYGIDLLMAGHTHPLLLLGAVVLAITGAEALYADMGHFGRATIRRVWIVFVWPALILNYFGQGALLLSDPTAVENPFYLLAPEILRVPLLLLATMAAIIASQAVISGAFSVTSQAVELGWLPRVRIRHTSAREAGQIYVPQINAALMVGVLATVVGFESSSNLAYAYGIAVTGTMVITTLIGFYYFRRIAKWPLIPTAIVVAIFLTIDISFLTSNLTKVLEGGWLPIAVGFALVVLMETWRRGRKLLAEQFLDGAVPLETLLKQAADQKIQRVKGAAVFLTANLDVVPTALLHNLKHNQVLHKRVALLRVSTEDTPRVPLAEQLKVETLTNGFARIEIRHGFMQQVDVPEQLERCRTFGLDFPPMETSYFVSRQTLVHEHSSKMPAWQSRLFILLMDYALGPTEYFQLPPNRVVELGTKTEV</sequence>
<gene>
    <name evidence="16" type="primary">trkD</name>
    <name evidence="13" type="synonym">kup</name>
    <name evidence="16" type="ORF">F2P47_16090</name>
</gene>
<feature type="transmembrane region" description="Helical" evidence="13">
    <location>
        <begin position="323"/>
        <end position="343"/>
    </location>
</feature>
<evidence type="ECO:0000256" key="7">
    <source>
        <dbReference type="ARBA" id="ARBA00022692"/>
    </source>
</evidence>
<feature type="transmembrane region" description="Helical" evidence="13">
    <location>
        <begin position="154"/>
        <end position="175"/>
    </location>
</feature>
<evidence type="ECO:0000256" key="2">
    <source>
        <dbReference type="ARBA" id="ARBA00007019"/>
    </source>
</evidence>
<keyword evidence="8 13" id="KW-0769">Symport</keyword>
<feature type="transmembrane region" description="Helical" evidence="13">
    <location>
        <begin position="120"/>
        <end position="142"/>
    </location>
</feature>
<evidence type="ECO:0000256" key="12">
    <source>
        <dbReference type="ARBA" id="ARBA00023136"/>
    </source>
</evidence>
<evidence type="ECO:0000256" key="4">
    <source>
        <dbReference type="ARBA" id="ARBA00022475"/>
    </source>
</evidence>
<dbReference type="GO" id="GO:0015079">
    <property type="term" value="F:potassium ion transmembrane transporter activity"/>
    <property type="evidence" value="ECO:0007669"/>
    <property type="project" value="UniProtKB-UniRule"/>
</dbReference>
<dbReference type="PANTHER" id="PTHR30540">
    <property type="entry name" value="OSMOTIC STRESS POTASSIUM TRANSPORTER"/>
    <property type="match status" value="1"/>
</dbReference>
<comment type="catalytic activity">
    <reaction evidence="13">
        <text>K(+)(in) + H(+)(in) = K(+)(out) + H(+)(out)</text>
        <dbReference type="Rhea" id="RHEA:28490"/>
        <dbReference type="ChEBI" id="CHEBI:15378"/>
        <dbReference type="ChEBI" id="CHEBI:29103"/>
    </reaction>
</comment>
<evidence type="ECO:0000256" key="6">
    <source>
        <dbReference type="ARBA" id="ARBA00022538"/>
    </source>
</evidence>
<keyword evidence="10 13" id="KW-1133">Transmembrane helix</keyword>
<dbReference type="InterPro" id="IPR053952">
    <property type="entry name" value="K_trans_C"/>
</dbReference>
<keyword evidence="5" id="KW-0997">Cell inner membrane</keyword>
<reference evidence="16 17" key="1">
    <citation type="submission" date="2019-09" db="EMBL/GenBank/DDBJ databases">
        <title>Parvibaculum sedimenti sp. nov., isolated from sediment.</title>
        <authorList>
            <person name="Wang Y."/>
        </authorList>
    </citation>
    <scope>NUCLEOTIDE SEQUENCE [LARGE SCALE GENOMIC DNA]</scope>
    <source>
        <strain evidence="16 17">HXT-9</strain>
    </source>
</reference>
<feature type="transmembrane region" description="Helical" evidence="13">
    <location>
        <begin position="273"/>
        <end position="302"/>
    </location>
</feature>
<comment type="caution">
    <text evidence="16">The sequence shown here is derived from an EMBL/GenBank/DDBJ whole genome shotgun (WGS) entry which is preliminary data.</text>
</comment>
<protein>
    <recommendedName>
        <fullName evidence="13">Probable potassium transport system protein Kup</fullName>
    </recommendedName>
</protein>
<dbReference type="InterPro" id="IPR003855">
    <property type="entry name" value="K+_transporter"/>
</dbReference>
<comment type="function">
    <text evidence="13">Transport of potassium into the cell. Likely operates as a K(+):H(+) symporter.</text>
</comment>
<evidence type="ECO:0000256" key="13">
    <source>
        <dbReference type="HAMAP-Rule" id="MF_01522"/>
    </source>
</evidence>
<feature type="domain" description="K+ potassium transporter integral membrane" evidence="14">
    <location>
        <begin position="1"/>
        <end position="449"/>
    </location>
</feature>
<keyword evidence="6 13" id="KW-0633">Potassium transport</keyword>
<keyword evidence="4 13" id="KW-1003">Cell membrane</keyword>
<feature type="transmembrane region" description="Helical" evidence="13">
    <location>
        <begin position="201"/>
        <end position="220"/>
    </location>
</feature>
<feature type="transmembrane region" description="Helical" evidence="13">
    <location>
        <begin position="379"/>
        <end position="397"/>
    </location>
</feature>
<dbReference type="HAMAP" id="MF_01522">
    <property type="entry name" value="Kup"/>
    <property type="match status" value="1"/>
</dbReference>
<dbReference type="InterPro" id="IPR053951">
    <property type="entry name" value="K_trans_N"/>
</dbReference>
<evidence type="ECO:0000256" key="1">
    <source>
        <dbReference type="ARBA" id="ARBA00004141"/>
    </source>
</evidence>
<keyword evidence="9 13" id="KW-0630">Potassium</keyword>
<feature type="transmembrane region" description="Helical" evidence="13">
    <location>
        <begin position="33"/>
        <end position="57"/>
    </location>
</feature>
<dbReference type="PANTHER" id="PTHR30540:SF79">
    <property type="entry name" value="LOW AFFINITY POTASSIUM TRANSPORT SYSTEM PROTEIN KUP"/>
    <property type="match status" value="1"/>
</dbReference>
<dbReference type="InterPro" id="IPR023051">
    <property type="entry name" value="Kup"/>
</dbReference>
<feature type="transmembrane region" description="Helical" evidence="13">
    <location>
        <begin position="349"/>
        <end position="372"/>
    </location>
</feature>
<keyword evidence="11 13" id="KW-0406">Ion transport</keyword>
<feature type="transmembrane region" description="Helical" evidence="13">
    <location>
        <begin position="232"/>
        <end position="253"/>
    </location>
</feature>
<feature type="domain" description="K+ potassium transporter C-terminal" evidence="15">
    <location>
        <begin position="461"/>
        <end position="607"/>
    </location>
</feature>
<keyword evidence="7 13" id="KW-0812">Transmembrane</keyword>
<accession>A0A6N6VDQ8</accession>
<evidence type="ECO:0000256" key="5">
    <source>
        <dbReference type="ARBA" id="ARBA00022519"/>
    </source>
</evidence>
<dbReference type="Pfam" id="PF22776">
    <property type="entry name" value="K_trans_C"/>
    <property type="match status" value="1"/>
</dbReference>
<comment type="subcellular location">
    <subcellularLocation>
        <location evidence="13">Cell membrane</location>
        <topology evidence="13">Multi-pass membrane protein</topology>
    </subcellularLocation>
    <subcellularLocation>
        <location evidence="1">Membrane</location>
        <topology evidence="1">Multi-pass membrane protein</topology>
    </subcellularLocation>
</comment>
<dbReference type="AlphaFoldDB" id="A0A6N6VDQ8"/>
<evidence type="ECO:0000259" key="14">
    <source>
        <dbReference type="Pfam" id="PF02705"/>
    </source>
</evidence>
<evidence type="ECO:0000313" key="16">
    <source>
        <dbReference type="EMBL" id="KAB7738680.1"/>
    </source>
</evidence>
<evidence type="ECO:0000256" key="8">
    <source>
        <dbReference type="ARBA" id="ARBA00022847"/>
    </source>
</evidence>
<dbReference type="Proteomes" id="UP000468901">
    <property type="component" value="Unassembled WGS sequence"/>
</dbReference>
<proteinExistence type="inferred from homology"/>
<dbReference type="RefSeq" id="WP_152217446.1">
    <property type="nucleotide sequence ID" value="NZ_JBAQYD010000272.1"/>
</dbReference>
<evidence type="ECO:0000313" key="17">
    <source>
        <dbReference type="Proteomes" id="UP000468901"/>
    </source>
</evidence>
<name>A0A6N6VDQ8_9HYPH</name>
<evidence type="ECO:0000256" key="10">
    <source>
        <dbReference type="ARBA" id="ARBA00022989"/>
    </source>
</evidence>
<evidence type="ECO:0000259" key="15">
    <source>
        <dbReference type="Pfam" id="PF22776"/>
    </source>
</evidence>
<evidence type="ECO:0000256" key="9">
    <source>
        <dbReference type="ARBA" id="ARBA00022958"/>
    </source>
</evidence>
<dbReference type="EMBL" id="WESC01000018">
    <property type="protein sequence ID" value="KAB7738680.1"/>
    <property type="molecule type" value="Genomic_DNA"/>
</dbReference>